<dbReference type="GO" id="GO:0020037">
    <property type="term" value="F:heme binding"/>
    <property type="evidence" value="ECO:0007669"/>
    <property type="project" value="InterPro"/>
</dbReference>
<dbReference type="Gene3D" id="1.10.630.10">
    <property type="entry name" value="Cytochrome P450"/>
    <property type="match status" value="1"/>
</dbReference>
<dbReference type="GO" id="GO:0005506">
    <property type="term" value="F:iron ion binding"/>
    <property type="evidence" value="ECO:0007669"/>
    <property type="project" value="InterPro"/>
</dbReference>
<dbReference type="FunCoup" id="A0A0D1ZXJ5">
    <property type="interactions" value="1452"/>
</dbReference>
<evidence type="ECO:0000256" key="4">
    <source>
        <dbReference type="ARBA" id="ARBA00023002"/>
    </source>
</evidence>
<reference evidence="10 11" key="1">
    <citation type="submission" date="2015-01" db="EMBL/GenBank/DDBJ databases">
        <title>The Genome Sequence of Ochroconis gallopava CBS43764.</title>
        <authorList>
            <consortium name="The Broad Institute Genomics Platform"/>
            <person name="Cuomo C."/>
            <person name="de Hoog S."/>
            <person name="Gorbushina A."/>
            <person name="Stielow B."/>
            <person name="Teixiera M."/>
            <person name="Abouelleil A."/>
            <person name="Chapman S.B."/>
            <person name="Priest M."/>
            <person name="Young S.K."/>
            <person name="Wortman J."/>
            <person name="Nusbaum C."/>
            <person name="Birren B."/>
        </authorList>
    </citation>
    <scope>NUCLEOTIDE SEQUENCE [LARGE SCALE GENOMIC DNA]</scope>
    <source>
        <strain evidence="10 11">CBS 43764</strain>
    </source>
</reference>
<dbReference type="PRINTS" id="PR00385">
    <property type="entry name" value="P450"/>
</dbReference>
<keyword evidence="9" id="KW-1133">Transmembrane helix</keyword>
<keyword evidence="7 8" id="KW-0349">Heme</keyword>
<dbReference type="SUPFAM" id="SSF48264">
    <property type="entry name" value="Cytochrome P450"/>
    <property type="match status" value="1"/>
</dbReference>
<sequence length="534" mass="60980">MLIDFLRPKASLKWWPDVQLNIWTKISLWIFGSPLLLYLLLCSITQIANWRFMLKCRRLGHVPPMGPSPFNPQNLVRFRRAMRAMKEQKRMEMLAERLQDFGNPKNPNTVLGPLLFRWTIVTTDPENIKAILTTQFNDYGKGEKFNHEFSAFLGNSIFTTDGALWQNSRNLLRPQFIKDRVSDLETFETHVQVMLKILKERKGKQIDISELFFAYTLDAATDFLLGKSSDSLEKTAIGGQDEFANAFKDVQHKQLLKMMLGPLQAIFPVKGYYEALAKVDEFIKPFIDLATQLPQEELDSKASSRYTFLHALARQTKDAKFLRDQIMATLLAGRDTTACTLSWLFYELSTHPAVVTKLRTEIGNHVGFDREPTYADLKNMKYLQACLNEILRIYPAVPVNVRVALKDTTLPHGGGTSGNEPIGIPKGTEIAYSPLVMQRRSDLYPPGQPAPSDQFCPERWDKWFPKSWNYIPFNGGPRICLGQNFALTEMGYTTVRILQQFSRIESRQPGGEAPRMVTDIVITPHNGVQVAFFE</sequence>
<comment type="cofactor">
    <cofactor evidence="1 7">
        <name>heme</name>
        <dbReference type="ChEBI" id="CHEBI:30413"/>
    </cofactor>
</comment>
<keyword evidence="6 8" id="KW-0503">Monooxygenase</keyword>
<evidence type="ECO:0000256" key="5">
    <source>
        <dbReference type="ARBA" id="ARBA00023004"/>
    </source>
</evidence>
<evidence type="ECO:0000256" key="9">
    <source>
        <dbReference type="SAM" id="Phobius"/>
    </source>
</evidence>
<keyword evidence="9" id="KW-0472">Membrane</keyword>
<keyword evidence="4 8" id="KW-0560">Oxidoreductase</keyword>
<feature type="transmembrane region" description="Helical" evidence="9">
    <location>
        <begin position="26"/>
        <end position="48"/>
    </location>
</feature>
<dbReference type="InterPro" id="IPR047146">
    <property type="entry name" value="Cyt_P450_E_CYP52_fungi"/>
</dbReference>
<evidence type="ECO:0000256" key="3">
    <source>
        <dbReference type="ARBA" id="ARBA00022723"/>
    </source>
</evidence>
<dbReference type="PROSITE" id="PS00086">
    <property type="entry name" value="CYTOCHROME_P450"/>
    <property type="match status" value="1"/>
</dbReference>
<organism evidence="10 11">
    <name type="scientific">Verruconis gallopava</name>
    <dbReference type="NCBI Taxonomy" id="253628"/>
    <lineage>
        <taxon>Eukaryota</taxon>
        <taxon>Fungi</taxon>
        <taxon>Dikarya</taxon>
        <taxon>Ascomycota</taxon>
        <taxon>Pezizomycotina</taxon>
        <taxon>Dothideomycetes</taxon>
        <taxon>Pleosporomycetidae</taxon>
        <taxon>Venturiales</taxon>
        <taxon>Sympoventuriaceae</taxon>
        <taxon>Verruconis</taxon>
    </lineage>
</organism>
<dbReference type="VEuPathDB" id="FungiDB:PV09_09135"/>
<evidence type="ECO:0000256" key="8">
    <source>
        <dbReference type="RuleBase" id="RU000461"/>
    </source>
</evidence>
<dbReference type="PANTHER" id="PTHR24287">
    <property type="entry name" value="P450, PUTATIVE (EUROFUNG)-RELATED"/>
    <property type="match status" value="1"/>
</dbReference>
<dbReference type="AlphaFoldDB" id="A0A0D1ZXJ5"/>
<accession>A0A0D1ZXJ5</accession>
<evidence type="ECO:0000256" key="6">
    <source>
        <dbReference type="ARBA" id="ARBA00023033"/>
    </source>
</evidence>
<dbReference type="InterPro" id="IPR001128">
    <property type="entry name" value="Cyt_P450"/>
</dbReference>
<gene>
    <name evidence="10" type="ORF">PV09_09135</name>
</gene>
<keyword evidence="3 7" id="KW-0479">Metal-binding</keyword>
<evidence type="ECO:0000256" key="2">
    <source>
        <dbReference type="ARBA" id="ARBA00010617"/>
    </source>
</evidence>
<name>A0A0D1ZXJ5_9PEZI</name>
<comment type="similarity">
    <text evidence="2 8">Belongs to the cytochrome P450 family.</text>
</comment>
<dbReference type="InterPro" id="IPR036396">
    <property type="entry name" value="Cyt_P450_sf"/>
</dbReference>
<keyword evidence="9" id="KW-0812">Transmembrane</keyword>
<proteinExistence type="inferred from homology"/>
<protein>
    <submittedName>
        <fullName evidence="10">Uncharacterized protein</fullName>
    </submittedName>
</protein>
<evidence type="ECO:0000256" key="1">
    <source>
        <dbReference type="ARBA" id="ARBA00001971"/>
    </source>
</evidence>
<dbReference type="GO" id="GO:0016705">
    <property type="term" value="F:oxidoreductase activity, acting on paired donors, with incorporation or reduction of molecular oxygen"/>
    <property type="evidence" value="ECO:0007669"/>
    <property type="project" value="InterPro"/>
</dbReference>
<dbReference type="EMBL" id="KN847582">
    <property type="protein sequence ID" value="KIV99182.1"/>
    <property type="molecule type" value="Genomic_DNA"/>
</dbReference>
<keyword evidence="11" id="KW-1185">Reference proteome</keyword>
<dbReference type="HOGENOM" id="CLU_001570_27_0_1"/>
<dbReference type="InterPro" id="IPR002401">
    <property type="entry name" value="Cyt_P450_E_grp-I"/>
</dbReference>
<keyword evidence="5 7" id="KW-0408">Iron</keyword>
<dbReference type="InterPro" id="IPR017972">
    <property type="entry name" value="Cyt_P450_CS"/>
</dbReference>
<dbReference type="Proteomes" id="UP000053259">
    <property type="component" value="Unassembled WGS sequence"/>
</dbReference>
<dbReference type="InParanoid" id="A0A0D1ZXJ5"/>
<dbReference type="PRINTS" id="PR00463">
    <property type="entry name" value="EP450I"/>
</dbReference>
<dbReference type="Pfam" id="PF00067">
    <property type="entry name" value="p450"/>
    <property type="match status" value="1"/>
</dbReference>
<dbReference type="OrthoDB" id="1470350at2759"/>
<evidence type="ECO:0000256" key="7">
    <source>
        <dbReference type="PIRSR" id="PIRSR602401-1"/>
    </source>
</evidence>
<evidence type="ECO:0000313" key="11">
    <source>
        <dbReference type="Proteomes" id="UP000053259"/>
    </source>
</evidence>
<dbReference type="STRING" id="253628.A0A0D1ZXJ5"/>
<dbReference type="GO" id="GO:0004497">
    <property type="term" value="F:monooxygenase activity"/>
    <property type="evidence" value="ECO:0007669"/>
    <property type="project" value="UniProtKB-KW"/>
</dbReference>
<dbReference type="GeneID" id="27317108"/>
<evidence type="ECO:0000313" key="10">
    <source>
        <dbReference type="EMBL" id="KIV99182.1"/>
    </source>
</evidence>
<dbReference type="CDD" id="cd11063">
    <property type="entry name" value="CYP52"/>
    <property type="match status" value="1"/>
</dbReference>
<feature type="binding site" description="axial binding residue" evidence="7">
    <location>
        <position position="480"/>
    </location>
    <ligand>
        <name>heme</name>
        <dbReference type="ChEBI" id="CHEBI:30413"/>
    </ligand>
    <ligandPart>
        <name>Fe</name>
        <dbReference type="ChEBI" id="CHEBI:18248"/>
    </ligandPart>
</feature>
<dbReference type="RefSeq" id="XP_016209052.1">
    <property type="nucleotide sequence ID" value="XM_016363132.1"/>
</dbReference>
<dbReference type="PANTHER" id="PTHR24287:SF5">
    <property type="entry name" value="P450, PUTATIVE (EUROFUNG)-RELATED"/>
    <property type="match status" value="1"/>
</dbReference>